<keyword evidence="2" id="KW-1185">Reference proteome</keyword>
<dbReference type="EMBL" id="CP129971">
    <property type="protein sequence ID" value="WKK75606.2"/>
    <property type="molecule type" value="Genomic_DNA"/>
</dbReference>
<sequence>MKILYAIQGTGNGHISRARDIIPVLQQYGELDVLLSGTQADVDLGFSIRYQLHGLSFIFGKRGGVDFLKTIKSMKFFRLVSEIWSLNVRQYDLVINDFEPVSAWTCLLKAKKCVGLSHQSAVIHPFSPKPNKIDWIGYLILKYYAPVKNAYGFHFRTYADRINSPIIREEVRALETKEENYYTVYLPAYSDERIIHVLSNLDTDFKVFSKHSFKRRMEKNVEIIPIDNKLYLKSLSSCTGLICGAGFEGPSEALFLNKKLLVIPMKGQYEQQCNAVALEKLGVTVLNSLHLRHLKTLNKFIDQKEITPIDFPNETEKIIEKLIVENVELDYPVRADSFSLS</sequence>
<dbReference type="RefSeq" id="WP_308351204.1">
    <property type="nucleotide sequence ID" value="NZ_CP129971.1"/>
</dbReference>
<dbReference type="AlphaFoldDB" id="A0AA49GC54"/>
<accession>A0AA49GC54</accession>
<name>A0AA49GC54_9BACT</name>
<reference evidence="1 2" key="1">
    <citation type="submission" date="2023-08" db="EMBL/GenBank/DDBJ databases">
        <title>Comparative genomics and taxonomic characterization of three novel marine species of genus Marivirga.</title>
        <authorList>
            <person name="Muhammad N."/>
            <person name="Kim S.-G."/>
        </authorList>
    </citation>
    <scope>NUCLEOTIDE SEQUENCE [LARGE SCALE GENOMIC DNA]</scope>
    <source>
        <strain evidence="1 2">BDSF4-3</strain>
    </source>
</reference>
<gene>
    <name evidence="1" type="ORF">QYS49_29630</name>
</gene>
<proteinExistence type="predicted"/>
<evidence type="ECO:0000313" key="1">
    <source>
        <dbReference type="EMBL" id="WKK75606.2"/>
    </source>
</evidence>
<dbReference type="Proteomes" id="UP001230496">
    <property type="component" value="Chromosome"/>
</dbReference>
<organism evidence="1 2">
    <name type="scientific">Marivirga salinarum</name>
    <dbReference type="NCBI Taxonomy" id="3059078"/>
    <lineage>
        <taxon>Bacteria</taxon>
        <taxon>Pseudomonadati</taxon>
        <taxon>Bacteroidota</taxon>
        <taxon>Cytophagia</taxon>
        <taxon>Cytophagales</taxon>
        <taxon>Marivirgaceae</taxon>
        <taxon>Marivirga</taxon>
    </lineage>
</organism>
<evidence type="ECO:0000313" key="2">
    <source>
        <dbReference type="Proteomes" id="UP001230496"/>
    </source>
</evidence>
<dbReference type="KEGG" id="msaa:QYS49_29630"/>
<dbReference type="Pfam" id="PF13528">
    <property type="entry name" value="Glyco_trans_1_3"/>
    <property type="match status" value="1"/>
</dbReference>
<protein>
    <submittedName>
        <fullName evidence="1">Glycosyltransferase family protein</fullName>
    </submittedName>
</protein>